<keyword evidence="2" id="KW-0812">Transmembrane</keyword>
<keyword evidence="4" id="KW-1185">Reference proteome</keyword>
<feature type="region of interest" description="Disordered" evidence="1">
    <location>
        <begin position="128"/>
        <end position="179"/>
    </location>
</feature>
<feature type="compositionally biased region" description="Pro residues" evidence="1">
    <location>
        <begin position="500"/>
        <end position="517"/>
    </location>
</feature>
<evidence type="ECO:0000256" key="2">
    <source>
        <dbReference type="SAM" id="Phobius"/>
    </source>
</evidence>
<name>A0ABR4FEK2_9PEZI</name>
<dbReference type="Proteomes" id="UP001600888">
    <property type="component" value="Unassembled WGS sequence"/>
</dbReference>
<feature type="compositionally biased region" description="Low complexity" evidence="1">
    <location>
        <begin position="167"/>
        <end position="178"/>
    </location>
</feature>
<proteinExistence type="predicted"/>
<evidence type="ECO:0000313" key="3">
    <source>
        <dbReference type="EMBL" id="KAL2293129.1"/>
    </source>
</evidence>
<keyword evidence="2" id="KW-1133">Transmembrane helix</keyword>
<evidence type="ECO:0000256" key="1">
    <source>
        <dbReference type="SAM" id="MobiDB-lite"/>
    </source>
</evidence>
<feature type="region of interest" description="Disordered" evidence="1">
    <location>
        <begin position="271"/>
        <end position="293"/>
    </location>
</feature>
<feature type="compositionally biased region" description="Basic residues" evidence="1">
    <location>
        <begin position="534"/>
        <end position="543"/>
    </location>
</feature>
<organism evidence="3 4">
    <name type="scientific">Diaporthe vaccinii</name>
    <dbReference type="NCBI Taxonomy" id="105482"/>
    <lineage>
        <taxon>Eukaryota</taxon>
        <taxon>Fungi</taxon>
        <taxon>Dikarya</taxon>
        <taxon>Ascomycota</taxon>
        <taxon>Pezizomycotina</taxon>
        <taxon>Sordariomycetes</taxon>
        <taxon>Sordariomycetidae</taxon>
        <taxon>Diaporthales</taxon>
        <taxon>Diaporthaceae</taxon>
        <taxon>Diaporthe</taxon>
        <taxon>Diaporthe eres species complex</taxon>
    </lineage>
</organism>
<feature type="compositionally biased region" description="Low complexity" evidence="1">
    <location>
        <begin position="328"/>
        <end position="337"/>
    </location>
</feature>
<sequence>MTGAIGEMVLDQRDDCACPFDAPGEAPPLTDPRSACFEGCLRAFLMRKYGQGDINQAVCQNISNSGGGGTAFYPLYYLDHKWCGLQWNDPAALDQDPGVDKIINSCNGLGFPHFVDPGVPPDSYQCSTCSSSTPKQANPPQSPGFTALSASSTSRSVEPATTSELLTTPTSATSFSPSRVETTGAVLTRTATPYTDSFLPTSAASTPAVKPSRALPTEAIVAIVVCTTLALVSAVILLICVLRRRKKQLGEHDGDIRSRISRIVQGFAAPADSPQRLISPSQSYCTDPPPLTPPLPLRDRKLLPSLLGPISRPASIVFGPPFERHHSNNSQSSCYSSHGRDDKDSFPSSPICSPTYNRLEPRQEKMHHVNSAASLTSEPASPPYTRLKSPPPVSFTFPPSSQDMTIYPVSPYPKGGASSLRNEITSTTSTSSSNYNMHERHPNSTGTASISVLDAADNPSISASSPSAPTPPSSPIRPRRPHERPLEIPDLVSPLSIPRSPSPGPPPSKALPPPPLSLRPNPASMGIGIATTTGRHHHRHHRHNQDTAAADGARAASRDSWGSWEDLTPASLIGRAISPPAGRTVYPYPDS</sequence>
<feature type="compositionally biased region" description="Polar residues" evidence="1">
    <location>
        <begin position="128"/>
        <end position="139"/>
    </location>
</feature>
<feature type="compositionally biased region" description="Polar residues" evidence="1">
    <location>
        <begin position="276"/>
        <end position="285"/>
    </location>
</feature>
<feature type="compositionally biased region" description="Low complexity" evidence="1">
    <location>
        <begin position="548"/>
        <end position="560"/>
    </location>
</feature>
<gene>
    <name evidence="3" type="ORF">FJTKL_05121</name>
</gene>
<reference evidence="3 4" key="1">
    <citation type="submission" date="2024-03" db="EMBL/GenBank/DDBJ databases">
        <title>A high-quality draft genome sequence of Diaporthe vaccinii, a causative agent of upright dieback and viscid rot disease in cranberry plants.</title>
        <authorList>
            <person name="Sarrasin M."/>
            <person name="Lang B.F."/>
            <person name="Burger G."/>
        </authorList>
    </citation>
    <scope>NUCLEOTIDE SEQUENCE [LARGE SCALE GENOMIC DNA]</scope>
    <source>
        <strain evidence="3 4">IS7</strain>
    </source>
</reference>
<evidence type="ECO:0000313" key="4">
    <source>
        <dbReference type="Proteomes" id="UP001600888"/>
    </source>
</evidence>
<dbReference type="EMBL" id="JBAWTH010000001">
    <property type="protein sequence ID" value="KAL2293129.1"/>
    <property type="molecule type" value="Genomic_DNA"/>
</dbReference>
<feature type="compositionally biased region" description="Polar residues" evidence="1">
    <location>
        <begin position="148"/>
        <end position="166"/>
    </location>
</feature>
<protein>
    <recommendedName>
        <fullName evidence="5">LPXTG-domain-containing protein</fullName>
    </recommendedName>
</protein>
<feature type="region of interest" description="Disordered" evidence="1">
    <location>
        <begin position="321"/>
        <end position="591"/>
    </location>
</feature>
<feature type="transmembrane region" description="Helical" evidence="2">
    <location>
        <begin position="219"/>
        <end position="242"/>
    </location>
</feature>
<keyword evidence="2" id="KW-0472">Membrane</keyword>
<feature type="compositionally biased region" description="Polar residues" evidence="1">
    <location>
        <begin position="346"/>
        <end position="356"/>
    </location>
</feature>
<comment type="caution">
    <text evidence="3">The sequence shown here is derived from an EMBL/GenBank/DDBJ whole genome shotgun (WGS) entry which is preliminary data.</text>
</comment>
<accession>A0ABR4FEK2</accession>
<evidence type="ECO:0008006" key="5">
    <source>
        <dbReference type="Google" id="ProtNLM"/>
    </source>
</evidence>